<feature type="domain" description="HTH tetR-type" evidence="7">
    <location>
        <begin position="26"/>
        <end position="86"/>
    </location>
</feature>
<evidence type="ECO:0000256" key="2">
    <source>
        <dbReference type="ARBA" id="ARBA00023125"/>
    </source>
</evidence>
<evidence type="ECO:0000313" key="8">
    <source>
        <dbReference type="EMBL" id="RGE42720.1"/>
    </source>
</evidence>
<dbReference type="GO" id="GO:0000976">
    <property type="term" value="F:transcription cis-regulatory region binding"/>
    <property type="evidence" value="ECO:0007669"/>
    <property type="project" value="TreeGrafter"/>
</dbReference>
<evidence type="ECO:0000256" key="3">
    <source>
        <dbReference type="ARBA" id="ARBA00023163"/>
    </source>
</evidence>
<dbReference type="PRINTS" id="PR00455">
    <property type="entry name" value="HTHTETR"/>
</dbReference>
<dbReference type="EMBL" id="QURR01000022">
    <property type="protein sequence ID" value="RGE42720.1"/>
    <property type="molecule type" value="Genomic_DNA"/>
</dbReference>
<dbReference type="SUPFAM" id="SSF46689">
    <property type="entry name" value="Homeodomain-like"/>
    <property type="match status" value="1"/>
</dbReference>
<dbReference type="PANTHER" id="PTHR30055:SF234">
    <property type="entry name" value="HTH-TYPE TRANSCRIPTIONAL REGULATOR BETI"/>
    <property type="match status" value="1"/>
</dbReference>
<proteinExistence type="predicted"/>
<feature type="DNA-binding region" description="H-T-H motif" evidence="4">
    <location>
        <begin position="49"/>
        <end position="68"/>
    </location>
</feature>
<evidence type="ECO:0000313" key="9">
    <source>
        <dbReference type="Proteomes" id="UP000261948"/>
    </source>
</evidence>
<dbReference type="GO" id="GO:0003700">
    <property type="term" value="F:DNA-binding transcription factor activity"/>
    <property type="evidence" value="ECO:0007669"/>
    <property type="project" value="TreeGrafter"/>
</dbReference>
<name>A0A373FF08_COMTE</name>
<dbReference type="Pfam" id="PF00440">
    <property type="entry name" value="TetR_N"/>
    <property type="match status" value="1"/>
</dbReference>
<evidence type="ECO:0000256" key="5">
    <source>
        <dbReference type="SAM" id="Coils"/>
    </source>
</evidence>
<keyword evidence="5" id="KW-0175">Coiled coil</keyword>
<keyword evidence="9" id="KW-1185">Reference proteome</keyword>
<comment type="caution">
    <text evidence="8">The sequence shown here is derived from an EMBL/GenBank/DDBJ whole genome shotgun (WGS) entry which is preliminary data.</text>
</comment>
<dbReference type="Gene3D" id="1.10.357.10">
    <property type="entry name" value="Tetracycline Repressor, domain 2"/>
    <property type="match status" value="1"/>
</dbReference>
<dbReference type="PROSITE" id="PS50977">
    <property type="entry name" value="HTH_TETR_2"/>
    <property type="match status" value="1"/>
</dbReference>
<dbReference type="Proteomes" id="UP000261948">
    <property type="component" value="Unassembled WGS sequence"/>
</dbReference>
<feature type="region of interest" description="Disordered" evidence="6">
    <location>
        <begin position="1"/>
        <end position="20"/>
    </location>
</feature>
<gene>
    <name evidence="8" type="ORF">DZC30_16220</name>
</gene>
<dbReference type="PANTHER" id="PTHR30055">
    <property type="entry name" value="HTH-TYPE TRANSCRIPTIONAL REGULATOR RUTR"/>
    <property type="match status" value="1"/>
</dbReference>
<keyword evidence="3" id="KW-0804">Transcription</keyword>
<reference evidence="8 9" key="1">
    <citation type="submission" date="2018-08" db="EMBL/GenBank/DDBJ databases">
        <title>Comamonas testosteroni strain SWCO2.</title>
        <authorList>
            <person name="Jiang N."/>
            <person name="Zhang X.Z."/>
        </authorList>
    </citation>
    <scope>NUCLEOTIDE SEQUENCE [LARGE SCALE GENOMIC DNA]</scope>
    <source>
        <strain evidence="8 9">SWCO2</strain>
    </source>
</reference>
<dbReference type="InterPro" id="IPR009057">
    <property type="entry name" value="Homeodomain-like_sf"/>
</dbReference>
<evidence type="ECO:0000256" key="6">
    <source>
        <dbReference type="SAM" id="MobiDB-lite"/>
    </source>
</evidence>
<accession>A0A373FF08</accession>
<protein>
    <submittedName>
        <fullName evidence="8">TetR/AcrR family transcriptional regulator</fullName>
    </submittedName>
</protein>
<keyword evidence="2 4" id="KW-0238">DNA-binding</keyword>
<evidence type="ECO:0000259" key="7">
    <source>
        <dbReference type="PROSITE" id="PS50977"/>
    </source>
</evidence>
<keyword evidence="1" id="KW-0805">Transcription regulation</keyword>
<evidence type="ECO:0000256" key="1">
    <source>
        <dbReference type="ARBA" id="ARBA00023015"/>
    </source>
</evidence>
<evidence type="ECO:0000256" key="4">
    <source>
        <dbReference type="PROSITE-ProRule" id="PRU00335"/>
    </source>
</evidence>
<dbReference type="InterPro" id="IPR001647">
    <property type="entry name" value="HTH_TetR"/>
</dbReference>
<dbReference type="AlphaFoldDB" id="A0A373FF08"/>
<dbReference type="InterPro" id="IPR050109">
    <property type="entry name" value="HTH-type_TetR-like_transc_reg"/>
</dbReference>
<feature type="coiled-coil region" evidence="5">
    <location>
        <begin position="76"/>
        <end position="103"/>
    </location>
</feature>
<organism evidence="8 9">
    <name type="scientific">Comamonas testosteroni</name>
    <name type="common">Pseudomonas testosteroni</name>
    <dbReference type="NCBI Taxonomy" id="285"/>
    <lineage>
        <taxon>Bacteria</taxon>
        <taxon>Pseudomonadati</taxon>
        <taxon>Pseudomonadota</taxon>
        <taxon>Betaproteobacteria</taxon>
        <taxon>Burkholderiales</taxon>
        <taxon>Comamonadaceae</taxon>
        <taxon>Comamonas</taxon>
    </lineage>
</organism>
<dbReference type="OrthoDB" id="9816320at2"/>
<sequence length="225" mass="25223">MESPAPQRPKDQLPQPRKLPVQARSKALVDAIAESCLRILGNEGEDALTVNRIAEVSGATVGSIYQYFPNKESMIAAVYERILDQESEQLHQMREQLHGLTLEPVLRQVFANMIRVELRLHKLSPGFHARYRSALHLGLWHAPQTSTQDFINNTWLPLLQIHASEVLTDHPQLAAYLLGKGLREVIHNAVQDVPEHAQSPQFLDALVGMAMSCVQHQKRGLEAAL</sequence>